<dbReference type="AlphaFoldDB" id="W6MKB8"/>
<dbReference type="SUPFAM" id="SSF53187">
    <property type="entry name" value="Zn-dependent exopeptidases"/>
    <property type="match status" value="1"/>
</dbReference>
<dbReference type="InterPro" id="IPR045175">
    <property type="entry name" value="M28_fam"/>
</dbReference>
<dbReference type="Gene3D" id="3.50.30.30">
    <property type="match status" value="1"/>
</dbReference>
<gene>
    <name evidence="12" type="ORF">KUCA_T00001054001</name>
</gene>
<keyword evidence="7 9" id="KW-0378">Hydrolase</keyword>
<keyword evidence="6" id="KW-0732">Signal</keyword>
<keyword evidence="3" id="KW-0031">Aminopeptidase</keyword>
<evidence type="ECO:0000256" key="1">
    <source>
        <dbReference type="ARBA" id="ARBA00001947"/>
    </source>
</evidence>
<reference evidence="12" key="1">
    <citation type="submission" date="2013-12" db="EMBL/GenBank/DDBJ databases">
        <authorList>
            <person name="Genoscope - CEA"/>
        </authorList>
    </citation>
    <scope>NUCLEOTIDE SEQUENCE</scope>
    <source>
        <strain evidence="12">CBS 1993</strain>
    </source>
</reference>
<dbReference type="Pfam" id="PF04389">
    <property type="entry name" value="Peptidase_M28"/>
    <property type="match status" value="1"/>
</dbReference>
<evidence type="ECO:0000256" key="8">
    <source>
        <dbReference type="ARBA" id="ARBA00022833"/>
    </source>
</evidence>
<dbReference type="GO" id="GO:0004177">
    <property type="term" value="F:aminopeptidase activity"/>
    <property type="evidence" value="ECO:0007669"/>
    <property type="project" value="UniProtKB-KW"/>
</dbReference>
<dbReference type="InterPro" id="IPR003137">
    <property type="entry name" value="PA_domain"/>
</dbReference>
<dbReference type="FunFam" id="3.40.630.10:FF:000093">
    <property type="entry name" value="Peptide hydrolase"/>
    <property type="match status" value="1"/>
</dbReference>
<evidence type="ECO:0000313" key="13">
    <source>
        <dbReference type="Proteomes" id="UP000019384"/>
    </source>
</evidence>
<keyword evidence="13" id="KW-1185">Reference proteome</keyword>
<dbReference type="OrthoDB" id="10013407at2759"/>
<evidence type="ECO:0000259" key="11">
    <source>
        <dbReference type="Pfam" id="PF04389"/>
    </source>
</evidence>
<dbReference type="GO" id="GO:0008235">
    <property type="term" value="F:metalloexopeptidase activity"/>
    <property type="evidence" value="ECO:0007669"/>
    <property type="project" value="InterPro"/>
</dbReference>
<dbReference type="InterPro" id="IPR007484">
    <property type="entry name" value="Peptidase_M28"/>
</dbReference>
<dbReference type="PANTHER" id="PTHR12147">
    <property type="entry name" value="METALLOPEPTIDASE M28 FAMILY MEMBER"/>
    <property type="match status" value="1"/>
</dbReference>
<dbReference type="GeneID" id="34518489"/>
<evidence type="ECO:0000256" key="7">
    <source>
        <dbReference type="ARBA" id="ARBA00022801"/>
    </source>
</evidence>
<dbReference type="InterPro" id="IPR046450">
    <property type="entry name" value="PA_dom_sf"/>
</dbReference>
<feature type="domain" description="Peptidase M28" evidence="11">
    <location>
        <begin position="276"/>
        <end position="485"/>
    </location>
</feature>
<comment type="cofactor">
    <cofactor evidence="1">
        <name>Zn(2+)</name>
        <dbReference type="ChEBI" id="CHEBI:29105"/>
    </cofactor>
</comment>
<dbReference type="EMBL" id="HG793125">
    <property type="protein sequence ID" value="CDK25087.1"/>
    <property type="molecule type" value="Genomic_DNA"/>
</dbReference>
<evidence type="ECO:0000256" key="3">
    <source>
        <dbReference type="ARBA" id="ARBA00022438"/>
    </source>
</evidence>
<dbReference type="Pfam" id="PF02225">
    <property type="entry name" value="PA"/>
    <property type="match status" value="1"/>
</dbReference>
<comment type="similarity">
    <text evidence="2">Belongs to the peptidase M28 family. M28A subfamily.</text>
</comment>
<organism evidence="12 13">
    <name type="scientific">Kuraishia capsulata CBS 1993</name>
    <dbReference type="NCBI Taxonomy" id="1382522"/>
    <lineage>
        <taxon>Eukaryota</taxon>
        <taxon>Fungi</taxon>
        <taxon>Dikarya</taxon>
        <taxon>Ascomycota</taxon>
        <taxon>Saccharomycotina</taxon>
        <taxon>Pichiomycetes</taxon>
        <taxon>Pichiales</taxon>
        <taxon>Pichiaceae</taxon>
        <taxon>Kuraishia</taxon>
    </lineage>
</organism>
<keyword evidence="8 9" id="KW-0862">Zinc</keyword>
<reference evidence="12" key="2">
    <citation type="submission" date="2014-02" db="EMBL/GenBank/DDBJ databases">
        <title>Complete DNA sequence of /Kuraishia capsulata/ illustrates novel genomic features among budding yeasts (/Saccharomycotina/).</title>
        <authorList>
            <person name="Morales L."/>
            <person name="Noel B."/>
            <person name="Porcel B."/>
            <person name="Marcet-Houben M."/>
            <person name="Hullo M-F."/>
            <person name="Sacerdot C."/>
            <person name="Tekaia F."/>
            <person name="Leh-Louis V."/>
            <person name="Despons L."/>
            <person name="Khanna V."/>
            <person name="Aury J-M."/>
            <person name="Barbe V."/>
            <person name="Couloux A."/>
            <person name="Labadie K."/>
            <person name="Pelletier E."/>
            <person name="Souciet J-L."/>
            <person name="Boekhout T."/>
            <person name="Gabaldon T."/>
            <person name="Wincker P."/>
            <person name="Dujon B."/>
        </authorList>
    </citation>
    <scope>NUCLEOTIDE SEQUENCE</scope>
    <source>
        <strain evidence="12">CBS 1993</strain>
    </source>
</reference>
<dbReference type="PANTHER" id="PTHR12147:SF17">
    <property type="entry name" value="AMINOPEPTIDASE Y"/>
    <property type="match status" value="1"/>
</dbReference>
<evidence type="ECO:0000256" key="5">
    <source>
        <dbReference type="ARBA" id="ARBA00022723"/>
    </source>
</evidence>
<evidence type="ECO:0000256" key="6">
    <source>
        <dbReference type="ARBA" id="ARBA00022729"/>
    </source>
</evidence>
<dbReference type="CDD" id="cd02130">
    <property type="entry name" value="PA_ScAPY_like"/>
    <property type="match status" value="1"/>
</dbReference>
<dbReference type="Gene3D" id="3.40.630.10">
    <property type="entry name" value="Zn peptidases"/>
    <property type="match status" value="1"/>
</dbReference>
<keyword evidence="4 9" id="KW-0645">Protease</keyword>
<feature type="domain" description="PA" evidence="10">
    <location>
        <begin position="164"/>
        <end position="247"/>
    </location>
</feature>
<dbReference type="HOGENOM" id="CLU_024336_0_1_1"/>
<keyword evidence="5 9" id="KW-0479">Metal-binding</keyword>
<name>W6MKB8_9ASCO</name>
<dbReference type="SUPFAM" id="SSF52025">
    <property type="entry name" value="PA domain"/>
    <property type="match status" value="1"/>
</dbReference>
<dbReference type="STRING" id="1382522.W6MKB8"/>
<sequence>MKLDCRKVATTAAAAVLAFGSIANAAPALPRWAFQLLDSTADSESISTVQDLSSLKFIDSEALQDTISVDALNTSAIALYEIAEESISRFGHPTRVIGSKGHWGTIEYVQRELRKLGGYYNISTQAFDAVMGEVFFFQLLVDGRQPDSLDAFDLTPPTPHQKPVSGPLFHVKNQGCDLADFPKNTTGGIALIQRGVCPFGDKSRNAGLAGAVGAVIYNNEPGSIKGTLGSPTGQEIATLGLSQADGEFYVDLLQKGKYLPTTIEVKSFVGNITTKNVIAESWMGDPDNVVMLGAHSDSVTAGPGINDDGSGTISLLEVAKGLSKFYVPNKVRFAWWAGEEEGLLGSDYYVSQLSPEEGSKIRLFMDYDMMASPNFAYQVYDANNVDNPAGSEELKQLYINYYLSHGLDYTLIPFDGRSDYDAFIKNGIPGGGIATGAEGVKTEEEAKLFGGTAGEWYDPCYHQLCDDLSNPNYTAWEVNTKLIAHSVATYAKSFDGFPKRSSVGVESVKAKYKYHGPHMVV</sequence>
<dbReference type="CDD" id="cd03876">
    <property type="entry name" value="M28_SGAP_like"/>
    <property type="match status" value="1"/>
</dbReference>
<dbReference type="GO" id="GO:0046872">
    <property type="term" value="F:metal ion binding"/>
    <property type="evidence" value="ECO:0007669"/>
    <property type="project" value="UniProtKB-KW"/>
</dbReference>
<accession>W6MKB8</accession>
<evidence type="ECO:0000256" key="9">
    <source>
        <dbReference type="RuleBase" id="RU361240"/>
    </source>
</evidence>
<evidence type="ECO:0000313" key="12">
    <source>
        <dbReference type="EMBL" id="CDK25087.1"/>
    </source>
</evidence>
<dbReference type="Proteomes" id="UP000019384">
    <property type="component" value="Unassembled WGS sequence"/>
</dbReference>
<evidence type="ECO:0000256" key="2">
    <source>
        <dbReference type="ARBA" id="ARBA00005957"/>
    </source>
</evidence>
<dbReference type="GO" id="GO:0006508">
    <property type="term" value="P:proteolysis"/>
    <property type="evidence" value="ECO:0007669"/>
    <property type="project" value="UniProtKB-KW"/>
</dbReference>
<evidence type="ECO:0000259" key="10">
    <source>
        <dbReference type="Pfam" id="PF02225"/>
    </source>
</evidence>
<dbReference type="RefSeq" id="XP_022457101.1">
    <property type="nucleotide sequence ID" value="XM_022605654.1"/>
</dbReference>
<dbReference type="EC" id="3.4.-.-" evidence="9"/>
<evidence type="ECO:0000256" key="4">
    <source>
        <dbReference type="ARBA" id="ARBA00022670"/>
    </source>
</evidence>
<proteinExistence type="inferred from homology"/>
<protein>
    <recommendedName>
        <fullName evidence="9">Peptide hydrolase</fullName>
        <ecNumber evidence="9">3.4.-.-</ecNumber>
    </recommendedName>
</protein>
<dbReference type="InterPro" id="IPR041756">
    <property type="entry name" value="M28_SGAP-like"/>
</dbReference>